<evidence type="ECO:0008006" key="4">
    <source>
        <dbReference type="Google" id="ProtNLM"/>
    </source>
</evidence>
<name>A0A1G1WD94_9BACT</name>
<feature type="transmembrane region" description="Helical" evidence="1">
    <location>
        <begin position="20"/>
        <end position="40"/>
    </location>
</feature>
<dbReference type="EMBL" id="MHCR01000011">
    <property type="protein sequence ID" value="OGY25665.1"/>
    <property type="molecule type" value="Genomic_DNA"/>
</dbReference>
<feature type="transmembrane region" description="Helical" evidence="1">
    <location>
        <begin position="79"/>
        <end position="107"/>
    </location>
</feature>
<feature type="transmembrane region" description="Helical" evidence="1">
    <location>
        <begin position="127"/>
        <end position="148"/>
    </location>
</feature>
<dbReference type="PANTHER" id="PTHR35337">
    <property type="entry name" value="SLR1478 PROTEIN"/>
    <property type="match status" value="1"/>
</dbReference>
<dbReference type="AlphaFoldDB" id="A0A1G1WD94"/>
<gene>
    <name evidence="2" type="ORF">A2134_01945</name>
</gene>
<dbReference type="PANTHER" id="PTHR35337:SF1">
    <property type="entry name" value="SLR1478 PROTEIN"/>
    <property type="match status" value="1"/>
</dbReference>
<protein>
    <recommendedName>
        <fullName evidence="4">Stage II sporulation protein M</fullName>
    </recommendedName>
</protein>
<organism evidence="2 3">
    <name type="scientific">Candidatus Woykebacteria bacterium RBG_16_39_9b</name>
    <dbReference type="NCBI Taxonomy" id="1802595"/>
    <lineage>
        <taxon>Bacteria</taxon>
        <taxon>Candidatus Woykeibacteriota</taxon>
    </lineage>
</organism>
<dbReference type="Proteomes" id="UP000178162">
    <property type="component" value="Unassembled WGS sequence"/>
</dbReference>
<keyword evidence="1" id="KW-0812">Transmembrane</keyword>
<evidence type="ECO:0000313" key="3">
    <source>
        <dbReference type="Proteomes" id="UP000178162"/>
    </source>
</evidence>
<keyword evidence="1" id="KW-0472">Membrane</keyword>
<reference evidence="2 3" key="1">
    <citation type="journal article" date="2016" name="Nat. Commun.">
        <title>Thousands of microbial genomes shed light on interconnected biogeochemical processes in an aquifer system.</title>
        <authorList>
            <person name="Anantharaman K."/>
            <person name="Brown C.T."/>
            <person name="Hug L.A."/>
            <person name="Sharon I."/>
            <person name="Castelle C.J."/>
            <person name="Probst A.J."/>
            <person name="Thomas B.C."/>
            <person name="Singh A."/>
            <person name="Wilkins M.J."/>
            <person name="Karaoz U."/>
            <person name="Brodie E.L."/>
            <person name="Williams K.H."/>
            <person name="Hubbard S.S."/>
            <person name="Banfield J.F."/>
        </authorList>
    </citation>
    <scope>NUCLEOTIDE SEQUENCE [LARGE SCALE GENOMIC DNA]</scope>
</reference>
<proteinExistence type="predicted"/>
<accession>A0A1G1WD94</accession>
<dbReference type="Pfam" id="PF01944">
    <property type="entry name" value="SpoIIM"/>
    <property type="match status" value="1"/>
</dbReference>
<evidence type="ECO:0000256" key="1">
    <source>
        <dbReference type="SAM" id="Phobius"/>
    </source>
</evidence>
<evidence type="ECO:0000313" key="2">
    <source>
        <dbReference type="EMBL" id="OGY25665.1"/>
    </source>
</evidence>
<keyword evidence="1" id="KW-1133">Transmembrane helix</keyword>
<dbReference type="InterPro" id="IPR002798">
    <property type="entry name" value="SpoIIM-like"/>
</dbReference>
<dbReference type="STRING" id="1802595.A2134_01945"/>
<sequence>MAKRIINSYLHLLFDNKRWILAATLIYVFGAISGLLIGVFKPEILESLIRWLIESFQERGVYGEQINTLAIFWLNVRSLFLSLAFGFIFGLSVVFMLLVNGFALGILTYFITLREPILAISALPLSILPHGVLEFPAIIIAAAFGLKFSVSYLSPKLKGGRWEKIKNSFVELVSIIPIILVLLFIAAAIESSVTPFLLCKIGKICL</sequence>
<comment type="caution">
    <text evidence="2">The sequence shown here is derived from an EMBL/GenBank/DDBJ whole genome shotgun (WGS) entry which is preliminary data.</text>
</comment>
<feature type="transmembrane region" description="Helical" evidence="1">
    <location>
        <begin position="169"/>
        <end position="189"/>
    </location>
</feature>